<gene>
    <name evidence="1" type="ORF">ACFOUP_02175</name>
</gene>
<protein>
    <submittedName>
        <fullName evidence="1">Uncharacterized protein</fullName>
    </submittedName>
</protein>
<dbReference type="RefSeq" id="WP_241292252.1">
    <property type="nucleotide sequence ID" value="NZ_JAKZGR010000003.1"/>
</dbReference>
<dbReference type="Proteomes" id="UP001595766">
    <property type="component" value="Unassembled WGS sequence"/>
</dbReference>
<reference evidence="2" key="1">
    <citation type="journal article" date="2019" name="Int. J. Syst. Evol. Microbiol.">
        <title>The Global Catalogue of Microorganisms (GCM) 10K type strain sequencing project: providing services to taxonomists for standard genome sequencing and annotation.</title>
        <authorList>
            <consortium name="The Broad Institute Genomics Platform"/>
            <consortium name="The Broad Institute Genome Sequencing Center for Infectious Disease"/>
            <person name="Wu L."/>
            <person name="Ma J."/>
        </authorList>
    </citation>
    <scope>NUCLEOTIDE SEQUENCE [LARGE SCALE GENOMIC DNA]</scope>
    <source>
        <strain evidence="2">CECT 8551</strain>
    </source>
</reference>
<dbReference type="EMBL" id="JBHSAV010000003">
    <property type="protein sequence ID" value="MFC3975174.1"/>
    <property type="molecule type" value="Genomic_DNA"/>
</dbReference>
<accession>A0ABV8EGP7</accession>
<evidence type="ECO:0000313" key="2">
    <source>
        <dbReference type="Proteomes" id="UP001595766"/>
    </source>
</evidence>
<organism evidence="1 2">
    <name type="scientific">Belliella kenyensis</name>
    <dbReference type="NCBI Taxonomy" id="1472724"/>
    <lineage>
        <taxon>Bacteria</taxon>
        <taxon>Pseudomonadati</taxon>
        <taxon>Bacteroidota</taxon>
        <taxon>Cytophagia</taxon>
        <taxon>Cytophagales</taxon>
        <taxon>Cyclobacteriaceae</taxon>
        <taxon>Belliella</taxon>
    </lineage>
</organism>
<name>A0ABV8EGP7_9BACT</name>
<keyword evidence="2" id="KW-1185">Reference proteome</keyword>
<proteinExistence type="predicted"/>
<comment type="caution">
    <text evidence="1">The sequence shown here is derived from an EMBL/GenBank/DDBJ whole genome shotgun (WGS) entry which is preliminary data.</text>
</comment>
<sequence>MSDRNPFKLLDQKLEETPPELKEKVMADVSKAKLILEIASLFGDALPVSLNELFINKNKTN</sequence>
<evidence type="ECO:0000313" key="1">
    <source>
        <dbReference type="EMBL" id="MFC3975174.1"/>
    </source>
</evidence>